<evidence type="ECO:0000256" key="9">
    <source>
        <dbReference type="ARBA" id="ARBA00048793"/>
    </source>
</evidence>
<dbReference type="PANTHER" id="PTHR43765">
    <property type="entry name" value="2-DEHYDROPANTOATE 2-REDUCTASE-RELATED"/>
    <property type="match status" value="1"/>
</dbReference>
<proteinExistence type="inferred from homology"/>
<dbReference type="InterPro" id="IPR013752">
    <property type="entry name" value="KPA_reductase"/>
</dbReference>
<reference evidence="13 14" key="1">
    <citation type="submission" date="2024-05" db="EMBL/GenBank/DDBJ databases">
        <title>Genome sequencing of Marine Estuary Bacteria, Shewanella vesiculosa and S. baltica, and Pseudomonas syringae.</title>
        <authorList>
            <person name="Gurung A."/>
            <person name="Maclea K.S."/>
        </authorList>
    </citation>
    <scope>NUCLEOTIDE SEQUENCE [LARGE SCALE GENOMIC DNA]</scope>
    <source>
        <strain evidence="13 14">1A</strain>
    </source>
</reference>
<dbReference type="InterPro" id="IPR050838">
    <property type="entry name" value="Ketopantoate_reductase"/>
</dbReference>
<comment type="pathway">
    <text evidence="1 10">Cofactor biosynthesis; (R)-pantothenate biosynthesis; (R)-pantoate from 3-methyl-2-oxobutanoate: step 2/2.</text>
</comment>
<evidence type="ECO:0000256" key="6">
    <source>
        <dbReference type="ARBA" id="ARBA00022857"/>
    </source>
</evidence>
<dbReference type="Gene3D" id="1.10.1040.10">
    <property type="entry name" value="N-(1-d-carboxylethyl)-l-norvaline Dehydrogenase, domain 2"/>
    <property type="match status" value="1"/>
</dbReference>
<dbReference type="InterPro" id="IPR003710">
    <property type="entry name" value="ApbA"/>
</dbReference>
<dbReference type="PANTHER" id="PTHR43765:SF2">
    <property type="entry name" value="2-DEHYDROPANTOATE 2-REDUCTASE"/>
    <property type="match status" value="1"/>
</dbReference>
<dbReference type="GO" id="GO:0008677">
    <property type="term" value="F:2-dehydropantoate 2-reductase activity"/>
    <property type="evidence" value="ECO:0007669"/>
    <property type="project" value="UniProtKB-EC"/>
</dbReference>
<keyword evidence="5 10" id="KW-0566">Pantothenate biosynthesis</keyword>
<name>A0ABV0FPG6_9GAMM</name>
<organism evidence="13 14">
    <name type="scientific">Shewanella vesiculosa</name>
    <dbReference type="NCBI Taxonomy" id="518738"/>
    <lineage>
        <taxon>Bacteria</taxon>
        <taxon>Pseudomonadati</taxon>
        <taxon>Pseudomonadota</taxon>
        <taxon>Gammaproteobacteria</taxon>
        <taxon>Alteromonadales</taxon>
        <taxon>Shewanellaceae</taxon>
        <taxon>Shewanella</taxon>
    </lineage>
</organism>
<dbReference type="Proteomes" id="UP001477278">
    <property type="component" value="Unassembled WGS sequence"/>
</dbReference>
<comment type="similarity">
    <text evidence="2 10">Belongs to the ketopantoate reductase family.</text>
</comment>
<dbReference type="EC" id="1.1.1.169" evidence="3 10"/>
<dbReference type="Gene3D" id="3.40.50.720">
    <property type="entry name" value="NAD(P)-binding Rossmann-like Domain"/>
    <property type="match status" value="1"/>
</dbReference>
<feature type="domain" description="Ketopantoate reductase N-terminal" evidence="11">
    <location>
        <begin position="19"/>
        <end position="171"/>
    </location>
</feature>
<evidence type="ECO:0000259" key="11">
    <source>
        <dbReference type="Pfam" id="PF02558"/>
    </source>
</evidence>
<gene>
    <name evidence="13" type="ORF">ABHN84_09490</name>
</gene>
<keyword evidence="14" id="KW-1185">Reference proteome</keyword>
<dbReference type="Pfam" id="PF08546">
    <property type="entry name" value="ApbA_C"/>
    <property type="match status" value="1"/>
</dbReference>
<comment type="catalytic activity">
    <reaction evidence="9 10">
        <text>(R)-pantoate + NADP(+) = 2-dehydropantoate + NADPH + H(+)</text>
        <dbReference type="Rhea" id="RHEA:16233"/>
        <dbReference type="ChEBI" id="CHEBI:11561"/>
        <dbReference type="ChEBI" id="CHEBI:15378"/>
        <dbReference type="ChEBI" id="CHEBI:15980"/>
        <dbReference type="ChEBI" id="CHEBI:57783"/>
        <dbReference type="ChEBI" id="CHEBI:58349"/>
        <dbReference type="EC" id="1.1.1.169"/>
    </reaction>
</comment>
<feature type="domain" description="Ketopantoate reductase C-terminal" evidence="12">
    <location>
        <begin position="202"/>
        <end position="317"/>
    </location>
</feature>
<dbReference type="InterPro" id="IPR013328">
    <property type="entry name" value="6PGD_dom2"/>
</dbReference>
<comment type="caution">
    <text evidence="13">The sequence shown here is derived from an EMBL/GenBank/DDBJ whole genome shotgun (WGS) entry which is preliminary data.</text>
</comment>
<keyword evidence="7 10" id="KW-0560">Oxidoreductase</keyword>
<comment type="function">
    <text evidence="10">Catalyzes the NADPH-dependent reduction of ketopantoate into pantoic acid.</text>
</comment>
<evidence type="ECO:0000259" key="12">
    <source>
        <dbReference type="Pfam" id="PF08546"/>
    </source>
</evidence>
<dbReference type="SUPFAM" id="SSF48179">
    <property type="entry name" value="6-phosphogluconate dehydrogenase C-terminal domain-like"/>
    <property type="match status" value="1"/>
</dbReference>
<evidence type="ECO:0000256" key="1">
    <source>
        <dbReference type="ARBA" id="ARBA00004994"/>
    </source>
</evidence>
<dbReference type="InterPro" id="IPR013332">
    <property type="entry name" value="KPR_N"/>
</dbReference>
<dbReference type="RefSeq" id="WP_347690111.1">
    <property type="nucleotide sequence ID" value="NZ_JBDPZN010000003.1"/>
</dbReference>
<evidence type="ECO:0000256" key="7">
    <source>
        <dbReference type="ARBA" id="ARBA00023002"/>
    </source>
</evidence>
<dbReference type="NCBIfam" id="TIGR00745">
    <property type="entry name" value="apbA_panE"/>
    <property type="match status" value="1"/>
</dbReference>
<evidence type="ECO:0000313" key="13">
    <source>
        <dbReference type="EMBL" id="MEO3682515.1"/>
    </source>
</evidence>
<keyword evidence="6 10" id="KW-0521">NADP</keyword>
<sequence length="332" mass="36344">MVKTSLLPPSSTHDSHRLIAILGAGAIGQLMYHKLTVCSPTPEVDDVMFIGRDKQTRQQKLDFINDKQQCHKALATILGTEDNRLAQVELLLVCVKAYQVELALIPLLTKLSPQCHIVLLHNGLGPHFSVAAALAKHQGLTLGTTSQAALKQNQWQVKHSGFGVTQLGHFSGPLMPTALKMRLNNLHSDHQPIEWHQPVLPVLWQKLAINAVINPLTALNQCANGQLAATQYQAQIAAIIGELVQVAQCDGINLDKAALSARVYQVIALTSANFSSMYQDVAHGRPTEIHEINGYICQQAKAHQLDVPQNQALLERVLRLSKPNNINSTSLK</sequence>
<accession>A0ABV0FPG6</accession>
<evidence type="ECO:0000256" key="8">
    <source>
        <dbReference type="ARBA" id="ARBA00032024"/>
    </source>
</evidence>
<evidence type="ECO:0000256" key="3">
    <source>
        <dbReference type="ARBA" id="ARBA00013014"/>
    </source>
</evidence>
<evidence type="ECO:0000313" key="14">
    <source>
        <dbReference type="Proteomes" id="UP001477278"/>
    </source>
</evidence>
<dbReference type="Pfam" id="PF02558">
    <property type="entry name" value="ApbA"/>
    <property type="match status" value="1"/>
</dbReference>
<dbReference type="InterPro" id="IPR008927">
    <property type="entry name" value="6-PGluconate_DH-like_C_sf"/>
</dbReference>
<dbReference type="EMBL" id="JBDPZN010000003">
    <property type="protein sequence ID" value="MEO3682515.1"/>
    <property type="molecule type" value="Genomic_DNA"/>
</dbReference>
<dbReference type="InterPro" id="IPR036291">
    <property type="entry name" value="NAD(P)-bd_dom_sf"/>
</dbReference>
<protein>
    <recommendedName>
        <fullName evidence="4 10">2-dehydropantoate 2-reductase</fullName>
        <ecNumber evidence="3 10">1.1.1.169</ecNumber>
    </recommendedName>
    <alternativeName>
        <fullName evidence="8 10">Ketopantoate reductase</fullName>
    </alternativeName>
</protein>
<evidence type="ECO:0000256" key="2">
    <source>
        <dbReference type="ARBA" id="ARBA00007870"/>
    </source>
</evidence>
<evidence type="ECO:0000256" key="4">
    <source>
        <dbReference type="ARBA" id="ARBA00019465"/>
    </source>
</evidence>
<dbReference type="SUPFAM" id="SSF51735">
    <property type="entry name" value="NAD(P)-binding Rossmann-fold domains"/>
    <property type="match status" value="1"/>
</dbReference>
<evidence type="ECO:0000256" key="10">
    <source>
        <dbReference type="RuleBase" id="RU362068"/>
    </source>
</evidence>
<evidence type="ECO:0000256" key="5">
    <source>
        <dbReference type="ARBA" id="ARBA00022655"/>
    </source>
</evidence>